<keyword evidence="2" id="KW-1185">Reference proteome</keyword>
<accession>A0A8S3VYM3</accession>
<proteinExistence type="predicted"/>
<organism evidence="1 2">
    <name type="scientific">Parnassius apollo</name>
    <name type="common">Apollo butterfly</name>
    <name type="synonym">Papilio apollo</name>
    <dbReference type="NCBI Taxonomy" id="110799"/>
    <lineage>
        <taxon>Eukaryota</taxon>
        <taxon>Metazoa</taxon>
        <taxon>Ecdysozoa</taxon>
        <taxon>Arthropoda</taxon>
        <taxon>Hexapoda</taxon>
        <taxon>Insecta</taxon>
        <taxon>Pterygota</taxon>
        <taxon>Neoptera</taxon>
        <taxon>Endopterygota</taxon>
        <taxon>Lepidoptera</taxon>
        <taxon>Glossata</taxon>
        <taxon>Ditrysia</taxon>
        <taxon>Papilionoidea</taxon>
        <taxon>Papilionidae</taxon>
        <taxon>Parnassiinae</taxon>
        <taxon>Parnassini</taxon>
        <taxon>Parnassius</taxon>
        <taxon>Parnassius</taxon>
    </lineage>
</organism>
<reference evidence="1" key="1">
    <citation type="submission" date="2021-04" db="EMBL/GenBank/DDBJ databases">
        <authorList>
            <person name="Tunstrom K."/>
        </authorList>
    </citation>
    <scope>NUCLEOTIDE SEQUENCE</scope>
</reference>
<gene>
    <name evidence="1" type="ORF">PAPOLLO_LOCUS203</name>
</gene>
<dbReference type="OrthoDB" id="10062876at2759"/>
<dbReference type="Proteomes" id="UP000691718">
    <property type="component" value="Unassembled WGS sequence"/>
</dbReference>
<evidence type="ECO:0000313" key="1">
    <source>
        <dbReference type="EMBL" id="CAG4930683.1"/>
    </source>
</evidence>
<dbReference type="EMBL" id="CAJQZP010000008">
    <property type="protein sequence ID" value="CAG4930683.1"/>
    <property type="molecule type" value="Genomic_DNA"/>
</dbReference>
<name>A0A8S3VYM3_PARAO</name>
<evidence type="ECO:0000313" key="2">
    <source>
        <dbReference type="Proteomes" id="UP000691718"/>
    </source>
</evidence>
<protein>
    <submittedName>
        <fullName evidence="1">(apollo) hypothetical protein</fullName>
    </submittedName>
</protein>
<sequence length="213" mass="24562">MNNETKEALTRQLKLLQEQCKYAYNVIENSPDVGLIPNNIEAKALNYVEALRTDIQNSNTAITTDINLLTSQYLSETKEKTEEVEKFLAFTKGSIYDMNAEIDRLDNSIKTLQEARLRPKAVKNDIHPKHMMKAKERFQLIKKELHGLIYSLYPNCADPIKDVLGQLMQERLDETSSGYIQITSENYQSIRLLNDINLVSQNPYNTEEVKLDF</sequence>
<dbReference type="AlphaFoldDB" id="A0A8S3VYM3"/>
<comment type="caution">
    <text evidence="1">The sequence shown here is derived from an EMBL/GenBank/DDBJ whole genome shotgun (WGS) entry which is preliminary data.</text>
</comment>